<proteinExistence type="predicted"/>
<protein>
    <submittedName>
        <fullName evidence="1">Uncharacterized protein</fullName>
    </submittedName>
</protein>
<organism evidence="1 2">
    <name type="scientific">Streptomyces gardneri</name>
    <dbReference type="NCBI Taxonomy" id="66892"/>
    <lineage>
        <taxon>Bacteria</taxon>
        <taxon>Bacillati</taxon>
        <taxon>Actinomycetota</taxon>
        <taxon>Actinomycetes</taxon>
        <taxon>Kitasatosporales</taxon>
        <taxon>Streptomycetaceae</taxon>
        <taxon>Streptomyces</taxon>
    </lineage>
</organism>
<evidence type="ECO:0000313" key="1">
    <source>
        <dbReference type="EMBL" id="GEB57580.1"/>
    </source>
</evidence>
<reference evidence="1 2" key="1">
    <citation type="submission" date="2019-06" db="EMBL/GenBank/DDBJ databases">
        <title>Whole genome shotgun sequence of Streptomyces gardneri NBRC 12865.</title>
        <authorList>
            <person name="Hosoyama A."/>
            <person name="Uohara A."/>
            <person name="Ohji S."/>
            <person name="Ichikawa N."/>
        </authorList>
    </citation>
    <scope>NUCLEOTIDE SEQUENCE [LARGE SCALE GENOMIC DNA]</scope>
    <source>
        <strain evidence="1 2">NBRC 12865</strain>
    </source>
</reference>
<evidence type="ECO:0000313" key="2">
    <source>
        <dbReference type="Proteomes" id="UP000315226"/>
    </source>
</evidence>
<dbReference type="EMBL" id="BJMN01000019">
    <property type="protein sequence ID" value="GEB57580.1"/>
    <property type="molecule type" value="Genomic_DNA"/>
</dbReference>
<dbReference type="Proteomes" id="UP000315226">
    <property type="component" value="Unassembled WGS sequence"/>
</dbReference>
<dbReference type="AlphaFoldDB" id="A0A4Y3RP05"/>
<comment type="caution">
    <text evidence="1">The sequence shown here is derived from an EMBL/GenBank/DDBJ whole genome shotgun (WGS) entry which is preliminary data.</text>
</comment>
<gene>
    <name evidence="1" type="ORF">SGA01_31850</name>
</gene>
<keyword evidence="2" id="KW-1185">Reference proteome</keyword>
<accession>A0A4Y3RP05</accession>
<name>A0A4Y3RP05_9ACTN</name>
<sequence length="99" mass="11155">MTRIEVRELQVAGHEVGVEVGVDDADHGEAVRGGVGHVLRDVPARVTYDRQPGLLVADHVRRLGEAVEVVLREEHGNPFVRTRTEHLREYPRGYSRTRP</sequence>